<feature type="compositionally biased region" description="Basic and acidic residues" evidence="1">
    <location>
        <begin position="25"/>
        <end position="35"/>
    </location>
</feature>
<evidence type="ECO:0000313" key="3">
    <source>
        <dbReference type="Proteomes" id="UP001234178"/>
    </source>
</evidence>
<evidence type="ECO:0000256" key="1">
    <source>
        <dbReference type="SAM" id="MobiDB-lite"/>
    </source>
</evidence>
<sequence>MTMTDGGRMVWEESSDPNAGGNGPKADEPHRRQGPDESNDERKRRREGQIGHNTTVSEDVWSAEDRNLKTGIGASPEKRRIQAEEQACRRGWPAAELVILDCYDKGPENCVLEASVIRQERLRSGLQEQVSC</sequence>
<proteinExistence type="predicted"/>
<dbReference type="EMBL" id="JAOYFB010000003">
    <property type="protein sequence ID" value="KAK4009154.1"/>
    <property type="molecule type" value="Genomic_DNA"/>
</dbReference>
<protein>
    <submittedName>
        <fullName evidence="2">Uncharacterized protein</fullName>
    </submittedName>
</protein>
<reference evidence="2 3" key="1">
    <citation type="journal article" date="2023" name="Nucleic Acids Res.">
        <title>The hologenome of Daphnia magna reveals possible DNA methylation and microbiome-mediated evolution of the host genome.</title>
        <authorList>
            <person name="Chaturvedi A."/>
            <person name="Li X."/>
            <person name="Dhandapani V."/>
            <person name="Marshall H."/>
            <person name="Kissane S."/>
            <person name="Cuenca-Cambronero M."/>
            <person name="Asole G."/>
            <person name="Calvet F."/>
            <person name="Ruiz-Romero M."/>
            <person name="Marangio P."/>
            <person name="Guigo R."/>
            <person name="Rago D."/>
            <person name="Mirbahai L."/>
            <person name="Eastwood N."/>
            <person name="Colbourne J.K."/>
            <person name="Zhou J."/>
            <person name="Mallon E."/>
            <person name="Orsini L."/>
        </authorList>
    </citation>
    <scope>NUCLEOTIDE SEQUENCE [LARGE SCALE GENOMIC DNA]</scope>
    <source>
        <strain evidence="2">LRV0_1</strain>
    </source>
</reference>
<gene>
    <name evidence="2" type="ORF">OUZ56_018237</name>
</gene>
<name>A0ABQ9Z8D3_9CRUS</name>
<keyword evidence="3" id="KW-1185">Reference proteome</keyword>
<organism evidence="2 3">
    <name type="scientific">Daphnia magna</name>
    <dbReference type="NCBI Taxonomy" id="35525"/>
    <lineage>
        <taxon>Eukaryota</taxon>
        <taxon>Metazoa</taxon>
        <taxon>Ecdysozoa</taxon>
        <taxon>Arthropoda</taxon>
        <taxon>Crustacea</taxon>
        <taxon>Branchiopoda</taxon>
        <taxon>Diplostraca</taxon>
        <taxon>Cladocera</taxon>
        <taxon>Anomopoda</taxon>
        <taxon>Daphniidae</taxon>
        <taxon>Daphnia</taxon>
    </lineage>
</organism>
<feature type="region of interest" description="Disordered" evidence="1">
    <location>
        <begin position="1"/>
        <end position="80"/>
    </location>
</feature>
<evidence type="ECO:0000313" key="2">
    <source>
        <dbReference type="EMBL" id="KAK4009154.1"/>
    </source>
</evidence>
<dbReference type="Proteomes" id="UP001234178">
    <property type="component" value="Unassembled WGS sequence"/>
</dbReference>
<accession>A0ABQ9Z8D3</accession>
<comment type="caution">
    <text evidence="2">The sequence shown here is derived from an EMBL/GenBank/DDBJ whole genome shotgun (WGS) entry which is preliminary data.</text>
</comment>